<accession>A0A084SJM1</accession>
<dbReference type="Gene3D" id="2.40.400.10">
    <property type="entry name" value="Acetoacetate decarboxylase-like"/>
    <property type="match status" value="1"/>
</dbReference>
<dbReference type="InterPro" id="IPR010451">
    <property type="entry name" value="Acetoacetate_decarboxylase"/>
</dbReference>
<name>A0A084SJM1_9BACT</name>
<proteinExistence type="predicted"/>
<dbReference type="GO" id="GO:0016829">
    <property type="term" value="F:lyase activity"/>
    <property type="evidence" value="ECO:0007669"/>
    <property type="project" value="InterPro"/>
</dbReference>
<dbReference type="RefSeq" id="WP_052519176.1">
    <property type="nucleotide sequence ID" value="NZ_JPMI01000277.1"/>
</dbReference>
<dbReference type="Proteomes" id="UP000028547">
    <property type="component" value="Unassembled WGS sequence"/>
</dbReference>
<organism evidence="1 2">
    <name type="scientific">Archangium violaceum Cb vi76</name>
    <dbReference type="NCBI Taxonomy" id="1406225"/>
    <lineage>
        <taxon>Bacteria</taxon>
        <taxon>Pseudomonadati</taxon>
        <taxon>Myxococcota</taxon>
        <taxon>Myxococcia</taxon>
        <taxon>Myxococcales</taxon>
        <taxon>Cystobacterineae</taxon>
        <taxon>Archangiaceae</taxon>
        <taxon>Archangium</taxon>
    </lineage>
</organism>
<gene>
    <name evidence="1" type="ORF">Q664_39220</name>
</gene>
<sequence>MMQPSELAEVPFPPAPWRMSGECWGGLVKADRDVPCPAPWKPLLSSRMAMVVLMRYRAGTLQYDELMVGPLVRHGLHVGLWIPHIWVTSEASLWGGRRMWRLPKELATFTWEEGRVRVADASGPIATFGMNQRPGFWPPLPVPMPGVGGAPGGWTTFVGWMSARLAPGGLRVEEWSERFPFRLQGPASWSVRAHPMSITVPGPTVETAF</sequence>
<dbReference type="InterPro" id="IPR023375">
    <property type="entry name" value="ADC_dom_sf"/>
</dbReference>
<comment type="caution">
    <text evidence="1">The sequence shown here is derived from an EMBL/GenBank/DDBJ whole genome shotgun (WGS) entry which is preliminary data.</text>
</comment>
<reference evidence="1 2" key="1">
    <citation type="submission" date="2014-07" db="EMBL/GenBank/DDBJ databases">
        <title>Draft Genome Sequence of Gephyronic Acid Producer, Cystobacter violaceus Strain Cb vi76.</title>
        <authorList>
            <person name="Stevens D.C."/>
            <person name="Young J."/>
            <person name="Carmichael R."/>
            <person name="Tan J."/>
            <person name="Taylor R.E."/>
        </authorList>
    </citation>
    <scope>NUCLEOTIDE SEQUENCE [LARGE SCALE GENOMIC DNA]</scope>
    <source>
        <strain evidence="1 2">Cb vi76</strain>
    </source>
</reference>
<dbReference type="SUPFAM" id="SSF160104">
    <property type="entry name" value="Acetoacetate decarboxylase-like"/>
    <property type="match status" value="1"/>
</dbReference>
<protein>
    <recommendedName>
        <fullName evidence="3">Acetoacetate decarboxylase</fullName>
    </recommendedName>
</protein>
<evidence type="ECO:0000313" key="1">
    <source>
        <dbReference type="EMBL" id="KFA88656.1"/>
    </source>
</evidence>
<dbReference type="Pfam" id="PF06314">
    <property type="entry name" value="ADC"/>
    <property type="match status" value="1"/>
</dbReference>
<dbReference type="AlphaFoldDB" id="A0A084SJM1"/>
<evidence type="ECO:0008006" key="3">
    <source>
        <dbReference type="Google" id="ProtNLM"/>
    </source>
</evidence>
<evidence type="ECO:0000313" key="2">
    <source>
        <dbReference type="Proteomes" id="UP000028547"/>
    </source>
</evidence>
<dbReference type="EMBL" id="JPMI01000277">
    <property type="protein sequence ID" value="KFA88656.1"/>
    <property type="molecule type" value="Genomic_DNA"/>
</dbReference>